<dbReference type="InterPro" id="IPR012677">
    <property type="entry name" value="Nucleotide-bd_a/b_plait_sf"/>
</dbReference>
<feature type="domain" description="RRM" evidence="3">
    <location>
        <begin position="6"/>
        <end position="84"/>
    </location>
</feature>
<dbReference type="PROSITE" id="PS50102">
    <property type="entry name" value="RRM"/>
    <property type="match status" value="1"/>
</dbReference>
<protein>
    <submittedName>
        <fullName evidence="4">RNA-binding protein</fullName>
    </submittedName>
</protein>
<organism evidence="4 5">
    <name type="scientific">Geomonas propionica</name>
    <dbReference type="NCBI Taxonomy" id="2798582"/>
    <lineage>
        <taxon>Bacteria</taxon>
        <taxon>Pseudomonadati</taxon>
        <taxon>Thermodesulfobacteriota</taxon>
        <taxon>Desulfuromonadia</taxon>
        <taxon>Geobacterales</taxon>
        <taxon>Geobacteraceae</taxon>
        <taxon>Geomonas</taxon>
    </lineage>
</organism>
<evidence type="ECO:0000259" key="3">
    <source>
        <dbReference type="PROSITE" id="PS50102"/>
    </source>
</evidence>
<feature type="compositionally biased region" description="Low complexity" evidence="2">
    <location>
        <begin position="115"/>
        <end position="205"/>
    </location>
</feature>
<evidence type="ECO:0000313" key="4">
    <source>
        <dbReference type="EMBL" id="MBJ6798844.1"/>
    </source>
</evidence>
<dbReference type="InterPro" id="IPR035979">
    <property type="entry name" value="RBD_domain_sf"/>
</dbReference>
<feature type="region of interest" description="Disordered" evidence="2">
    <location>
        <begin position="114"/>
        <end position="224"/>
    </location>
</feature>
<dbReference type="InterPro" id="IPR052462">
    <property type="entry name" value="SLIRP/GR-RBP-like"/>
</dbReference>
<dbReference type="Proteomes" id="UP000641025">
    <property type="component" value="Unassembled WGS sequence"/>
</dbReference>
<gene>
    <name evidence="4" type="ORF">JFN90_01695</name>
</gene>
<reference evidence="4 5" key="1">
    <citation type="submission" date="2020-12" db="EMBL/GenBank/DDBJ databases">
        <title>Geomonas sp. Red259, isolated from paddy soil.</title>
        <authorList>
            <person name="Xu Z."/>
            <person name="Zhang Z."/>
            <person name="Masuda Y."/>
            <person name="Itoh H."/>
            <person name="Senoo K."/>
        </authorList>
    </citation>
    <scope>NUCLEOTIDE SEQUENCE [LARGE SCALE GENOMIC DNA]</scope>
    <source>
        <strain evidence="4 5">Red259</strain>
    </source>
</reference>
<keyword evidence="1" id="KW-0694">RNA-binding</keyword>
<dbReference type="Gene3D" id="3.30.70.330">
    <property type="match status" value="1"/>
</dbReference>
<dbReference type="SUPFAM" id="SSF54928">
    <property type="entry name" value="RNA-binding domain, RBD"/>
    <property type="match status" value="1"/>
</dbReference>
<keyword evidence="5" id="KW-1185">Reference proteome</keyword>
<dbReference type="RefSeq" id="WP_199393370.1">
    <property type="nucleotide sequence ID" value="NZ_JAEMHK010000001.1"/>
</dbReference>
<proteinExistence type="predicted"/>
<dbReference type="SMART" id="SM00360">
    <property type="entry name" value="RRM"/>
    <property type="match status" value="1"/>
</dbReference>
<name>A0ABS0YLM0_9BACT</name>
<sequence>MAKAGKELYVGSLSYDITEYELLKLFAVSGTVTSMHLIRDPETGQFKGCGYVRMSTEAEARDAIDSLDGAWLLDKKITVSYANPQKMKASGGGAKTLPRWRIEAAEKKAAEKKATAALAATKPAAKPAAKPATKSAAKPAARPTASPDAKPTGARPAAAKAGAAKPAGARPTAAKAGSARPAGARPAAAKAGSARPSGASRPAGSKPASRPGNSAKPGSRTGKR</sequence>
<dbReference type="EMBL" id="JAEMHK010000001">
    <property type="protein sequence ID" value="MBJ6798844.1"/>
    <property type="molecule type" value="Genomic_DNA"/>
</dbReference>
<accession>A0ABS0YLM0</accession>
<dbReference type="PANTHER" id="PTHR48027">
    <property type="entry name" value="HETEROGENEOUS NUCLEAR RIBONUCLEOPROTEIN 87F-RELATED"/>
    <property type="match status" value="1"/>
</dbReference>
<dbReference type="InterPro" id="IPR000504">
    <property type="entry name" value="RRM_dom"/>
</dbReference>
<evidence type="ECO:0000256" key="2">
    <source>
        <dbReference type="SAM" id="MobiDB-lite"/>
    </source>
</evidence>
<evidence type="ECO:0000313" key="5">
    <source>
        <dbReference type="Proteomes" id="UP000641025"/>
    </source>
</evidence>
<dbReference type="Pfam" id="PF00076">
    <property type="entry name" value="RRM_1"/>
    <property type="match status" value="1"/>
</dbReference>
<comment type="caution">
    <text evidence="4">The sequence shown here is derived from an EMBL/GenBank/DDBJ whole genome shotgun (WGS) entry which is preliminary data.</text>
</comment>
<evidence type="ECO:0000256" key="1">
    <source>
        <dbReference type="ARBA" id="ARBA00022884"/>
    </source>
</evidence>